<organism evidence="7 8">
    <name type="scientific">Pseudoalteromonas obscura</name>
    <dbReference type="NCBI Taxonomy" id="3048491"/>
    <lineage>
        <taxon>Bacteria</taxon>
        <taxon>Pseudomonadati</taxon>
        <taxon>Pseudomonadota</taxon>
        <taxon>Gammaproteobacteria</taxon>
        <taxon>Alteromonadales</taxon>
        <taxon>Pseudoalteromonadaceae</taxon>
        <taxon>Pseudoalteromonas</taxon>
    </lineage>
</organism>
<evidence type="ECO:0000259" key="5">
    <source>
        <dbReference type="Pfam" id="PF07992"/>
    </source>
</evidence>
<dbReference type="InterPro" id="IPR016156">
    <property type="entry name" value="FAD/NAD-linked_Rdtase_dimer_sf"/>
</dbReference>
<dbReference type="PRINTS" id="PR00368">
    <property type="entry name" value="FADPNR"/>
</dbReference>
<dbReference type="InterPro" id="IPR023753">
    <property type="entry name" value="FAD/NAD-binding_dom"/>
</dbReference>
<keyword evidence="3" id="KW-0274">FAD</keyword>
<protein>
    <submittedName>
        <fullName evidence="7">FAD-dependent oxidoreductase</fullName>
    </submittedName>
</protein>
<keyword evidence="8" id="KW-1185">Reference proteome</keyword>
<dbReference type="Gene3D" id="3.30.390.30">
    <property type="match status" value="1"/>
</dbReference>
<evidence type="ECO:0000259" key="6">
    <source>
        <dbReference type="Pfam" id="PF14759"/>
    </source>
</evidence>
<dbReference type="PANTHER" id="PTHR43557">
    <property type="entry name" value="APOPTOSIS-INDUCING FACTOR 1"/>
    <property type="match status" value="1"/>
</dbReference>
<dbReference type="InterPro" id="IPR028202">
    <property type="entry name" value="Reductase_C"/>
</dbReference>
<dbReference type="SUPFAM" id="SSF51905">
    <property type="entry name" value="FAD/NAD(P)-binding domain"/>
    <property type="match status" value="1"/>
</dbReference>
<dbReference type="RefSeq" id="WP_211010340.1">
    <property type="nucleotide sequence ID" value="NZ_JASJUT010000003.1"/>
</dbReference>
<dbReference type="Gene3D" id="3.50.50.60">
    <property type="entry name" value="FAD/NAD(P)-binding domain"/>
    <property type="match status" value="2"/>
</dbReference>
<dbReference type="EMBL" id="JASJUT010000003">
    <property type="protein sequence ID" value="MDK2595360.1"/>
    <property type="molecule type" value="Genomic_DNA"/>
</dbReference>
<name>A0ABT7EJX4_9GAMM</name>
<feature type="domain" description="Reductase C-terminal" evidence="6">
    <location>
        <begin position="325"/>
        <end position="406"/>
    </location>
</feature>
<evidence type="ECO:0000256" key="1">
    <source>
        <dbReference type="ARBA" id="ARBA00001974"/>
    </source>
</evidence>
<dbReference type="InterPro" id="IPR050446">
    <property type="entry name" value="FAD-oxidoreductase/Apoptosis"/>
</dbReference>
<evidence type="ECO:0000256" key="3">
    <source>
        <dbReference type="ARBA" id="ARBA00022827"/>
    </source>
</evidence>
<proteinExistence type="predicted"/>
<keyword evidence="4" id="KW-0560">Oxidoreductase</keyword>
<dbReference type="SUPFAM" id="SSF55424">
    <property type="entry name" value="FAD/NAD-linked reductases, dimerisation (C-terminal) domain"/>
    <property type="match status" value="1"/>
</dbReference>
<evidence type="ECO:0000313" key="8">
    <source>
        <dbReference type="Proteomes" id="UP001231915"/>
    </source>
</evidence>
<keyword evidence="2" id="KW-0285">Flavoprotein</keyword>
<evidence type="ECO:0000313" key="7">
    <source>
        <dbReference type="EMBL" id="MDK2595360.1"/>
    </source>
</evidence>
<dbReference type="InterPro" id="IPR036188">
    <property type="entry name" value="FAD/NAD-bd_sf"/>
</dbReference>
<feature type="domain" description="FAD/NAD(P)-binding" evidence="5">
    <location>
        <begin position="3"/>
        <end position="306"/>
    </location>
</feature>
<comment type="cofactor">
    <cofactor evidence="1">
        <name>FAD</name>
        <dbReference type="ChEBI" id="CHEBI:57692"/>
    </cofactor>
</comment>
<dbReference type="Proteomes" id="UP001231915">
    <property type="component" value="Unassembled WGS sequence"/>
</dbReference>
<evidence type="ECO:0000256" key="2">
    <source>
        <dbReference type="ARBA" id="ARBA00022630"/>
    </source>
</evidence>
<dbReference type="Pfam" id="PF14759">
    <property type="entry name" value="Reductase_C"/>
    <property type="match status" value="1"/>
</dbReference>
<dbReference type="Pfam" id="PF07992">
    <property type="entry name" value="Pyr_redox_2"/>
    <property type="match status" value="1"/>
</dbReference>
<dbReference type="PRINTS" id="PR00411">
    <property type="entry name" value="PNDRDTASEI"/>
</dbReference>
<dbReference type="PROSITE" id="PS51257">
    <property type="entry name" value="PROKAR_LIPOPROTEIN"/>
    <property type="match status" value="1"/>
</dbReference>
<gene>
    <name evidence="7" type="ORF">QNM18_09920</name>
</gene>
<comment type="caution">
    <text evidence="7">The sequence shown here is derived from an EMBL/GenBank/DDBJ whole genome shotgun (WGS) entry which is preliminary data.</text>
</comment>
<sequence length="415" mass="45514">MQRCVIIGGGHAGAQACTSLRREGWTGQIILLTDEDSLPYHRPPLSKTYLQNQVSAQQLLIRPLNAYRKDDIEVKLNTRVERIEPAIQSIVLQNGERLSYDKLLICTGSRARKADCMGANLNNIFYIKTLKDIEKLSASIDSEKGRPNKRRVVMVGGGYIGLETAAVLKKMGHDVSIIERESRLLARVTAQSISTFYHNLHKANGIKIYTDTNVVAFQGKDTVSTVLCEDKVIPADIVVVGIGAQTNVELAQSAGLLIENGGIVINELCQTTDNNIYAAGDCTIGIEHHSGLATRIESVPNALEQAKTAAATICGKHKPVTAVPWFWSDQFDCKIQIAGLNQGYDETILRQSNEQALSLWYLKQGKVIAADCINCAKEFMAAKKIIALKLTIPKETLLNTDIDLFQALAQLTQPS</sequence>
<reference evidence="7 8" key="1">
    <citation type="submission" date="2023-05" db="EMBL/GenBank/DDBJ databases">
        <title>Pseudoalteromonas ardens sp. nov., Pseudoalteromonas obscura sp. nov., and Pseudoalteromonas umbrosa sp. nov., isolated from the coral Montipora capitata.</title>
        <authorList>
            <person name="Thomas E.M."/>
            <person name="Smith E.M."/>
            <person name="Papke E."/>
            <person name="Shlafstein M.D."/>
            <person name="Oline D.K."/>
            <person name="Videau P."/>
            <person name="Saw J.H."/>
            <person name="Strangman W.K."/>
            <person name="Ushijima B."/>
        </authorList>
    </citation>
    <scope>NUCLEOTIDE SEQUENCE [LARGE SCALE GENOMIC DNA]</scope>
    <source>
        <strain evidence="7 8">P94</strain>
    </source>
</reference>
<evidence type="ECO:0000256" key="4">
    <source>
        <dbReference type="ARBA" id="ARBA00023002"/>
    </source>
</evidence>
<dbReference type="PANTHER" id="PTHR43557:SF2">
    <property type="entry name" value="RIESKE DOMAIN-CONTAINING PROTEIN-RELATED"/>
    <property type="match status" value="1"/>
</dbReference>
<accession>A0ABT7EJX4</accession>